<dbReference type="GO" id="GO:0006270">
    <property type="term" value="P:DNA replication initiation"/>
    <property type="evidence" value="ECO:0007669"/>
    <property type="project" value="TreeGrafter"/>
</dbReference>
<evidence type="ECO:0000256" key="12">
    <source>
        <dbReference type="HAMAP-Rule" id="MF_00983"/>
    </source>
</evidence>
<proteinExistence type="inferred from homology"/>
<dbReference type="InterPro" id="IPR041222">
    <property type="entry name" value="PriA_3primeBD"/>
</dbReference>
<evidence type="ECO:0000256" key="8">
    <source>
        <dbReference type="ARBA" id="ARBA00022840"/>
    </source>
</evidence>
<sequence>MSYPASPLLVDVAADVPTVERRRLLTYAVPEHLIGQIEERQLVWVPVRDELKLAVVVRCHRELPSFPVRPLYAPVEPAFRLYPWQWEVAEWLCDETVCSLFEAVSPFLPPGISGHTVEVLRLRPGMPDAAPRLTSVQRALVDLLAERGEMTLEAARRALGRRLTTVVERLVAAGVIERAARVRPWSGPAATQRFVRLGPEAGNGLTPEQREALRRVQLLLARREGAPVPWDMLRREGVTASLLSRLAERGAIEILELPRLPAALAPQGSPVDLDLTPEQIRAWNHIRDALRGQRSQVFLLHGVTGSGKTELYLRATAECLREGRQAIVLVPEIALATQVLSRFAARFPGQVVFLHSALSGSERIAAWQAVARGQAPVVLGPRSALFAPVSRLGLVVIDEEHEAAYKQDAPPRYHARAVARQLVSRHDAVLLLGSATPDVSSAYACDQGEVIWLELRERVGPRVVRSDGQVERAPLLLPLVEIVDMRLELQRGNLGLFSQALLQALSEALAAGEQAILLLNRRGLATVVQCRACGLVELCPFCDVPLVYHADRSLLICHRCNFRRLPPSTCPACNSRAVSYYGAGTQRVERDVCRAFPKARVVRWDQDVARRGADPAELVRRARRHEVDIIIGTQMIAKGFDFPLVSTIGVINADTQLYLPDYRAGERTFQLLTQVAGRAGRKSPGGRVIVQTYSPDHYAIQAASRHDYQAFYREELAFRRRHGYPPFRRLVRLLYRHSDDLACQIAAESMAERLRAEATRLALGDVEVLGPTPAFISRLRGRYQWQILLRGSDAQRLAAACAIDPGWVVDVDPISLL</sequence>
<dbReference type="PROSITE" id="PS51192">
    <property type="entry name" value="HELICASE_ATP_BIND_1"/>
    <property type="match status" value="1"/>
</dbReference>
<dbReference type="GO" id="GO:1990077">
    <property type="term" value="C:primosome complex"/>
    <property type="evidence" value="ECO:0007669"/>
    <property type="project" value="UniProtKB-UniRule"/>
</dbReference>
<evidence type="ECO:0000256" key="11">
    <source>
        <dbReference type="ARBA" id="ARBA00048988"/>
    </source>
</evidence>
<organism evidence="14">
    <name type="scientific">Thermorudis sp</name>
    <dbReference type="NCBI Taxonomy" id="1969470"/>
    <lineage>
        <taxon>Bacteria</taxon>
        <taxon>Pseudomonadati</taxon>
        <taxon>Thermomicrobiota</taxon>
        <taxon>Thermomicrobia</taxon>
        <taxon>Thermomicrobia incertae sedis</taxon>
        <taxon>Thermorudis</taxon>
    </lineage>
</organism>
<dbReference type="GO" id="GO:0003677">
    <property type="term" value="F:DNA binding"/>
    <property type="evidence" value="ECO:0007669"/>
    <property type="project" value="UniProtKB-UniRule"/>
</dbReference>
<dbReference type="CDD" id="cd18804">
    <property type="entry name" value="SF2_C_priA"/>
    <property type="match status" value="1"/>
</dbReference>
<comment type="similarity">
    <text evidence="12">Belongs to the helicase family. PriA subfamily.</text>
</comment>
<dbReference type="GO" id="GO:0043138">
    <property type="term" value="F:3'-5' DNA helicase activity"/>
    <property type="evidence" value="ECO:0007669"/>
    <property type="project" value="UniProtKB-EC"/>
</dbReference>
<dbReference type="PANTHER" id="PTHR30580">
    <property type="entry name" value="PRIMOSOMAL PROTEIN N"/>
    <property type="match status" value="1"/>
</dbReference>
<dbReference type="GO" id="GO:0005524">
    <property type="term" value="F:ATP binding"/>
    <property type="evidence" value="ECO:0007669"/>
    <property type="project" value="UniProtKB-UniRule"/>
</dbReference>
<comment type="caution">
    <text evidence="14">The sequence shown here is derived from an EMBL/GenBank/DDBJ whole genome shotgun (WGS) entry which is preliminary data.</text>
</comment>
<feature type="binding site" evidence="12">
    <location>
        <position position="530"/>
    </location>
    <ligand>
        <name>Zn(2+)</name>
        <dbReference type="ChEBI" id="CHEBI:29105"/>
        <label>1</label>
    </ligand>
</feature>
<dbReference type="GO" id="GO:0006310">
    <property type="term" value="P:DNA recombination"/>
    <property type="evidence" value="ECO:0007669"/>
    <property type="project" value="InterPro"/>
</dbReference>
<dbReference type="GO" id="GO:0016787">
    <property type="term" value="F:hydrolase activity"/>
    <property type="evidence" value="ECO:0007669"/>
    <property type="project" value="UniProtKB-KW"/>
</dbReference>
<evidence type="ECO:0000256" key="5">
    <source>
        <dbReference type="ARBA" id="ARBA00022801"/>
    </source>
</evidence>
<dbReference type="Pfam" id="PF17764">
    <property type="entry name" value="PriA_3primeBD"/>
    <property type="match status" value="1"/>
</dbReference>
<dbReference type="Gene3D" id="3.40.50.300">
    <property type="entry name" value="P-loop containing nucleotide triphosphate hydrolases"/>
    <property type="match status" value="2"/>
</dbReference>
<feature type="binding site" evidence="12">
    <location>
        <position position="573"/>
    </location>
    <ligand>
        <name>Zn(2+)</name>
        <dbReference type="ChEBI" id="CHEBI:29105"/>
        <label>1</label>
    </ligand>
</feature>
<evidence type="ECO:0000313" key="14">
    <source>
        <dbReference type="EMBL" id="HEX71061.1"/>
    </source>
</evidence>
<keyword evidence="8 12" id="KW-0067">ATP-binding</keyword>
<dbReference type="SMART" id="SM00487">
    <property type="entry name" value="DEXDc"/>
    <property type="match status" value="1"/>
</dbReference>
<keyword evidence="7 12" id="KW-0862">Zinc</keyword>
<dbReference type="EMBL" id="DSID01000563">
    <property type="protein sequence ID" value="HEX71061.1"/>
    <property type="molecule type" value="Genomic_DNA"/>
</dbReference>
<keyword evidence="3 12" id="KW-0479">Metal-binding</keyword>
<dbReference type="AlphaFoldDB" id="A0A7C3AQC7"/>
<dbReference type="Gene3D" id="3.40.1440.60">
    <property type="entry name" value="PriA, 3(prime) DNA-binding domain"/>
    <property type="match status" value="1"/>
</dbReference>
<dbReference type="InterPro" id="IPR027417">
    <property type="entry name" value="P-loop_NTPase"/>
</dbReference>
<reference evidence="14" key="1">
    <citation type="journal article" date="2020" name="mSystems">
        <title>Genome- and Community-Level Interaction Insights into Carbon Utilization and Element Cycling Functions of Hydrothermarchaeota in Hydrothermal Sediment.</title>
        <authorList>
            <person name="Zhou Z."/>
            <person name="Liu Y."/>
            <person name="Xu W."/>
            <person name="Pan J."/>
            <person name="Luo Z.H."/>
            <person name="Li M."/>
        </authorList>
    </citation>
    <scope>NUCLEOTIDE SEQUENCE [LARGE SCALE GENOMIC DNA]</scope>
    <source>
        <strain evidence="14">SpSt-192</strain>
    </source>
</reference>
<keyword evidence="4 12" id="KW-0547">Nucleotide-binding</keyword>
<dbReference type="FunFam" id="3.40.50.300:FF:000489">
    <property type="entry name" value="Primosome assembly protein PriA"/>
    <property type="match status" value="1"/>
</dbReference>
<dbReference type="GO" id="GO:0008270">
    <property type="term" value="F:zinc ion binding"/>
    <property type="evidence" value="ECO:0007669"/>
    <property type="project" value="UniProtKB-UniRule"/>
</dbReference>
<dbReference type="CDD" id="cd17929">
    <property type="entry name" value="DEXHc_priA"/>
    <property type="match status" value="1"/>
</dbReference>
<dbReference type="Pfam" id="PF00270">
    <property type="entry name" value="DEAD"/>
    <property type="match status" value="1"/>
</dbReference>
<evidence type="ECO:0000256" key="4">
    <source>
        <dbReference type="ARBA" id="ARBA00022741"/>
    </source>
</evidence>
<evidence type="ECO:0000256" key="10">
    <source>
        <dbReference type="ARBA" id="ARBA00023235"/>
    </source>
</evidence>
<evidence type="ECO:0000256" key="9">
    <source>
        <dbReference type="ARBA" id="ARBA00023125"/>
    </source>
</evidence>
<protein>
    <recommendedName>
        <fullName evidence="12">Replication restart protein PriA</fullName>
    </recommendedName>
    <alternativeName>
        <fullName evidence="12">ATP-dependent DNA helicase PriA</fullName>
        <ecNumber evidence="12">5.6.2.4</ecNumber>
    </alternativeName>
    <alternativeName>
        <fullName evidence="12">DNA 3'-5' helicase PriA</fullName>
    </alternativeName>
</protein>
<dbReference type="InterPro" id="IPR040498">
    <property type="entry name" value="PriA_CRR"/>
</dbReference>
<keyword evidence="6 12" id="KW-0347">Helicase</keyword>
<feature type="binding site" evidence="12">
    <location>
        <position position="539"/>
    </location>
    <ligand>
        <name>Zn(2+)</name>
        <dbReference type="ChEBI" id="CHEBI:29105"/>
        <label>2</label>
    </ligand>
</feature>
<keyword evidence="1 12" id="KW-0639">Primosome</keyword>
<feature type="binding site" evidence="12">
    <location>
        <position position="560"/>
    </location>
    <ligand>
        <name>Zn(2+)</name>
        <dbReference type="ChEBI" id="CHEBI:29105"/>
        <label>2</label>
    </ligand>
</feature>
<dbReference type="InterPro" id="IPR042115">
    <property type="entry name" value="PriA_3primeBD_sf"/>
</dbReference>
<dbReference type="GO" id="GO:0006269">
    <property type="term" value="P:DNA replication, synthesis of primer"/>
    <property type="evidence" value="ECO:0007669"/>
    <property type="project" value="UniProtKB-KW"/>
</dbReference>
<comment type="catalytic activity">
    <reaction evidence="12">
        <text>Couples ATP hydrolysis with the unwinding of duplex DNA by translocating in the 3'-5' direction.</text>
        <dbReference type="EC" id="5.6.2.4"/>
    </reaction>
</comment>
<dbReference type="HAMAP" id="MF_00983">
    <property type="entry name" value="PriA"/>
    <property type="match status" value="1"/>
</dbReference>
<evidence type="ECO:0000256" key="7">
    <source>
        <dbReference type="ARBA" id="ARBA00022833"/>
    </source>
</evidence>
<dbReference type="PANTHER" id="PTHR30580:SF0">
    <property type="entry name" value="PRIMOSOMAL PROTEIN N"/>
    <property type="match status" value="1"/>
</dbReference>
<keyword evidence="10 12" id="KW-0413">Isomerase</keyword>
<comment type="catalytic activity">
    <reaction evidence="11 12">
        <text>ATP + H2O = ADP + phosphate + H(+)</text>
        <dbReference type="Rhea" id="RHEA:13065"/>
        <dbReference type="ChEBI" id="CHEBI:15377"/>
        <dbReference type="ChEBI" id="CHEBI:15378"/>
        <dbReference type="ChEBI" id="CHEBI:30616"/>
        <dbReference type="ChEBI" id="CHEBI:43474"/>
        <dbReference type="ChEBI" id="CHEBI:456216"/>
        <dbReference type="EC" id="5.6.2.4"/>
    </reaction>
</comment>
<dbReference type="Pfam" id="PF18319">
    <property type="entry name" value="Zn_ribbon_PriA"/>
    <property type="match status" value="1"/>
</dbReference>
<evidence type="ECO:0000256" key="3">
    <source>
        <dbReference type="ARBA" id="ARBA00022723"/>
    </source>
</evidence>
<feature type="binding site" evidence="12">
    <location>
        <position position="570"/>
    </location>
    <ligand>
        <name>Zn(2+)</name>
        <dbReference type="ChEBI" id="CHEBI:29105"/>
        <label>1</label>
    </ligand>
</feature>
<dbReference type="SUPFAM" id="SSF52540">
    <property type="entry name" value="P-loop containing nucleoside triphosphate hydrolases"/>
    <property type="match status" value="2"/>
</dbReference>
<accession>A0A7C3AQC7</accession>
<keyword evidence="9 12" id="KW-0238">DNA-binding</keyword>
<name>A0A7C3AQC7_9BACT</name>
<dbReference type="InterPro" id="IPR011545">
    <property type="entry name" value="DEAD/DEAH_box_helicase_dom"/>
</dbReference>
<dbReference type="NCBIfam" id="TIGR00595">
    <property type="entry name" value="priA"/>
    <property type="match status" value="1"/>
</dbReference>
<feature type="domain" description="Helicase ATP-binding" evidence="13">
    <location>
        <begin position="289"/>
        <end position="455"/>
    </location>
</feature>
<dbReference type="Pfam" id="PF18074">
    <property type="entry name" value="PriA_C"/>
    <property type="match status" value="1"/>
</dbReference>
<dbReference type="InterPro" id="IPR005259">
    <property type="entry name" value="PriA"/>
</dbReference>
<keyword evidence="5 12" id="KW-0378">Hydrolase</keyword>
<dbReference type="GO" id="GO:0006302">
    <property type="term" value="P:double-strand break repair"/>
    <property type="evidence" value="ECO:0007669"/>
    <property type="project" value="InterPro"/>
</dbReference>
<evidence type="ECO:0000256" key="2">
    <source>
        <dbReference type="ARBA" id="ARBA00022705"/>
    </source>
</evidence>
<keyword evidence="2 12" id="KW-0235">DNA replication</keyword>
<dbReference type="InterPro" id="IPR014001">
    <property type="entry name" value="Helicase_ATP-bd"/>
</dbReference>
<feature type="binding site" evidence="12">
    <location>
        <position position="557"/>
    </location>
    <ligand>
        <name>Zn(2+)</name>
        <dbReference type="ChEBI" id="CHEBI:29105"/>
        <label>2</label>
    </ligand>
</feature>
<comment type="cofactor">
    <cofactor evidence="12">
        <name>Zn(2+)</name>
        <dbReference type="ChEBI" id="CHEBI:29105"/>
    </cofactor>
    <text evidence="12">Binds 2 zinc ions per subunit.</text>
</comment>
<dbReference type="InterPro" id="IPR041236">
    <property type="entry name" value="PriA_C"/>
</dbReference>
<comment type="subunit">
    <text evidence="12">Component of the replication restart primosome.</text>
</comment>
<gene>
    <name evidence="12 14" type="primary">priA</name>
    <name evidence="14" type="ORF">ENP13_07435</name>
</gene>
<feature type="binding site" evidence="12">
    <location>
        <position position="542"/>
    </location>
    <ligand>
        <name>Zn(2+)</name>
        <dbReference type="ChEBI" id="CHEBI:29105"/>
        <label>2</label>
    </ligand>
</feature>
<evidence type="ECO:0000259" key="13">
    <source>
        <dbReference type="PROSITE" id="PS51192"/>
    </source>
</evidence>
<dbReference type="EC" id="5.6.2.4" evidence="12"/>
<feature type="binding site" evidence="12">
    <location>
        <position position="533"/>
    </location>
    <ligand>
        <name>Zn(2+)</name>
        <dbReference type="ChEBI" id="CHEBI:29105"/>
        <label>1</label>
    </ligand>
</feature>
<comment type="function">
    <text evidence="12">Initiates the restart of stalled replication forks, which reloads the replicative helicase on sites other than the origin of replication. Recognizes and binds to abandoned replication forks and remodels them to uncover a helicase loading site. Promotes assembly of the primosome at these replication forks.</text>
</comment>
<evidence type="ECO:0000256" key="1">
    <source>
        <dbReference type="ARBA" id="ARBA00022515"/>
    </source>
</evidence>
<evidence type="ECO:0000256" key="6">
    <source>
        <dbReference type="ARBA" id="ARBA00022806"/>
    </source>
</evidence>